<keyword evidence="1" id="KW-1133">Transmembrane helix</keyword>
<dbReference type="Proteomes" id="UP000077701">
    <property type="component" value="Unassembled WGS sequence"/>
</dbReference>
<proteinExistence type="predicted"/>
<evidence type="ECO:0000313" key="2">
    <source>
        <dbReference type="EMBL" id="GAT68889.1"/>
    </source>
</evidence>
<accession>A0A171DJ67</accession>
<protein>
    <submittedName>
        <fullName evidence="2">Uncharacterized protein</fullName>
    </submittedName>
</protein>
<sequence length="64" mass="6416">MHHVRFVWTAIIVITAVILGAAGGTLAWMGGASAPNAVLAGAGGFTATVILLLAIAAFLEGARR</sequence>
<dbReference type="STRING" id="161355.PS9374_04554"/>
<dbReference type="EMBL" id="BDCX01000011">
    <property type="protein sequence ID" value="GAT68889.1"/>
    <property type="molecule type" value="Genomic_DNA"/>
</dbReference>
<dbReference type="AlphaFoldDB" id="A0A171DJ67"/>
<name>A0A171DJ67_9ACTN</name>
<evidence type="ECO:0000256" key="1">
    <source>
        <dbReference type="SAM" id="Phobius"/>
    </source>
</evidence>
<feature type="transmembrane region" description="Helical" evidence="1">
    <location>
        <begin position="37"/>
        <end position="59"/>
    </location>
</feature>
<comment type="caution">
    <text evidence="2">The sequence shown here is derived from an EMBL/GenBank/DDBJ whole genome shotgun (WGS) entry which is preliminary data.</text>
</comment>
<reference evidence="2 3" key="1">
    <citation type="journal article" date="2016" name="Genome Announc.">
        <title>Draft Genome Sequence of Planomonospora sphaerica JCM9374, a Rare Actinomycete.</title>
        <authorList>
            <person name="Dohra H."/>
            <person name="Suzuki T."/>
            <person name="Inoue Y."/>
            <person name="Kodani S."/>
        </authorList>
    </citation>
    <scope>NUCLEOTIDE SEQUENCE [LARGE SCALE GENOMIC DNA]</scope>
    <source>
        <strain evidence="2 3">JCM 9374</strain>
    </source>
</reference>
<organism evidence="2 3">
    <name type="scientific">Planomonospora sphaerica</name>
    <dbReference type="NCBI Taxonomy" id="161355"/>
    <lineage>
        <taxon>Bacteria</taxon>
        <taxon>Bacillati</taxon>
        <taxon>Actinomycetota</taxon>
        <taxon>Actinomycetes</taxon>
        <taxon>Streptosporangiales</taxon>
        <taxon>Streptosporangiaceae</taxon>
        <taxon>Planomonospora</taxon>
    </lineage>
</organism>
<keyword evidence="1" id="KW-0472">Membrane</keyword>
<feature type="transmembrane region" description="Helical" evidence="1">
    <location>
        <begin position="7"/>
        <end position="31"/>
    </location>
</feature>
<dbReference type="RefSeq" id="WP_068899819.1">
    <property type="nucleotide sequence ID" value="NZ_BDCX01000011.1"/>
</dbReference>
<reference evidence="3" key="2">
    <citation type="submission" date="2016-04" db="EMBL/GenBank/DDBJ databases">
        <title>Planomonospora sphaerica JCM9374 whole genome shotgun sequence.</title>
        <authorList>
            <person name="Suzuki T."/>
            <person name="Dohra H."/>
            <person name="Kodani S."/>
        </authorList>
    </citation>
    <scope>NUCLEOTIDE SEQUENCE [LARGE SCALE GENOMIC DNA]</scope>
    <source>
        <strain evidence="3">JCM 9374</strain>
    </source>
</reference>
<keyword evidence="1" id="KW-0812">Transmembrane</keyword>
<evidence type="ECO:0000313" key="3">
    <source>
        <dbReference type="Proteomes" id="UP000077701"/>
    </source>
</evidence>
<gene>
    <name evidence="2" type="ORF">PS9374_04554</name>
</gene>
<keyword evidence="3" id="KW-1185">Reference proteome</keyword>